<evidence type="ECO:0000313" key="2">
    <source>
        <dbReference type="EMBL" id="KZE81279.1"/>
    </source>
</evidence>
<dbReference type="RefSeq" id="WP_038985190.1">
    <property type="nucleotide sequence ID" value="NZ_JWJO01000011.1"/>
</dbReference>
<reference evidence="2 3" key="1">
    <citation type="submission" date="2016-01" db="EMBL/GenBank/DDBJ databases">
        <title>Whole genome sequencing of Myroides marinus L41.</title>
        <authorList>
            <person name="Hong K.W."/>
        </authorList>
    </citation>
    <scope>NUCLEOTIDE SEQUENCE [LARGE SCALE GENOMIC DNA]</scope>
    <source>
        <strain evidence="2 3">L41</strain>
    </source>
</reference>
<gene>
    <name evidence="2" type="ORF">AV926_08300</name>
</gene>
<proteinExistence type="predicted"/>
<dbReference type="Proteomes" id="UP000076630">
    <property type="component" value="Unassembled WGS sequence"/>
</dbReference>
<keyword evidence="1" id="KW-1133">Transmembrane helix</keyword>
<keyword evidence="3" id="KW-1185">Reference proteome</keyword>
<keyword evidence="1" id="KW-0472">Membrane</keyword>
<evidence type="ECO:0000256" key="1">
    <source>
        <dbReference type="SAM" id="Phobius"/>
    </source>
</evidence>
<sequence length="408" mass="46791">MKTLYQITLALLSTYLLGTQIGYAQPKIYTVSINPITESGYYNIELDTRLIGAANSGFSNLRILQKDSTGVAEVPYFIRNAQPTAKETKIIDYKILNSIERDSINRFIVHNEEAKKVSDFYITINKADVSINAAVRGSNDNKSWFIVKQKKPIYKYTSTDKNEITLFVSIPEGQYKYYEIELVNNQSSPLKINKVTTAIDTKIYGQFQPTFLELANTKNNKKDKTSIVSFTKQKLQYKLSKLAIEIDTPKDYYRKAILKDSISKVAIPFILSSKNSNEFILDDILVHNPYIEIYNGDNKPLTIKSVKTYSLTRYATAYLDANTNYTIRVDNITKEMPDYDIQHFKNDIPSTLPIVQTQDFYFDHLQKTDPEKVKKMDNTLNNILWAVIIVVGLVIALICYKTFRKLAK</sequence>
<protein>
    <recommendedName>
        <fullName evidence="4">DUF3999 domain-containing protein</fullName>
    </recommendedName>
</protein>
<dbReference type="OrthoDB" id="994644at2"/>
<dbReference type="EMBL" id="LQNU01000053">
    <property type="protein sequence ID" value="KZE81279.1"/>
    <property type="molecule type" value="Genomic_DNA"/>
</dbReference>
<organism evidence="2 3">
    <name type="scientific">Myroides marinus</name>
    <dbReference type="NCBI Taxonomy" id="703342"/>
    <lineage>
        <taxon>Bacteria</taxon>
        <taxon>Pseudomonadati</taxon>
        <taxon>Bacteroidota</taxon>
        <taxon>Flavobacteriia</taxon>
        <taxon>Flavobacteriales</taxon>
        <taxon>Flavobacteriaceae</taxon>
        <taxon>Myroides</taxon>
    </lineage>
</organism>
<feature type="transmembrane region" description="Helical" evidence="1">
    <location>
        <begin position="383"/>
        <end position="403"/>
    </location>
</feature>
<dbReference type="AlphaFoldDB" id="A0A161S7Y1"/>
<accession>A0A161S7Y1</accession>
<comment type="caution">
    <text evidence="2">The sequence shown here is derived from an EMBL/GenBank/DDBJ whole genome shotgun (WGS) entry which is preliminary data.</text>
</comment>
<keyword evidence="1" id="KW-0812">Transmembrane</keyword>
<evidence type="ECO:0008006" key="4">
    <source>
        <dbReference type="Google" id="ProtNLM"/>
    </source>
</evidence>
<name>A0A161S7Y1_9FLAO</name>
<evidence type="ECO:0000313" key="3">
    <source>
        <dbReference type="Proteomes" id="UP000076630"/>
    </source>
</evidence>